<comment type="caution">
    <text evidence="2">The sequence shown here is derived from an EMBL/GenBank/DDBJ whole genome shotgun (WGS) entry which is preliminary data.</text>
</comment>
<evidence type="ECO:0000313" key="2">
    <source>
        <dbReference type="EMBL" id="HGQ17933.1"/>
    </source>
</evidence>
<protein>
    <submittedName>
        <fullName evidence="2">Uncharacterized protein</fullName>
    </submittedName>
</protein>
<organism evidence="2">
    <name type="scientific">Ignisphaera aggregans</name>
    <dbReference type="NCBI Taxonomy" id="334771"/>
    <lineage>
        <taxon>Archaea</taxon>
        <taxon>Thermoproteota</taxon>
        <taxon>Thermoprotei</taxon>
        <taxon>Desulfurococcales</taxon>
        <taxon>Desulfurococcaceae</taxon>
        <taxon>Ignisphaera</taxon>
    </lineage>
</organism>
<dbReference type="EMBL" id="DTAI01000051">
    <property type="protein sequence ID" value="HGN36234.1"/>
    <property type="molecule type" value="Genomic_DNA"/>
</dbReference>
<accession>A0A7J3JQ42</accession>
<dbReference type="AlphaFoldDB" id="A0A7J3JQ42"/>
<evidence type="ECO:0000313" key="1">
    <source>
        <dbReference type="EMBL" id="HGN36234.1"/>
    </source>
</evidence>
<reference evidence="2" key="1">
    <citation type="journal article" date="2020" name="mSystems">
        <title>Genome- and Community-Level Interaction Insights into Carbon Utilization and Element Cycling Functions of Hydrothermarchaeota in Hydrothermal Sediment.</title>
        <authorList>
            <person name="Zhou Z."/>
            <person name="Liu Y."/>
            <person name="Xu W."/>
            <person name="Pan J."/>
            <person name="Luo Z.H."/>
            <person name="Li M."/>
        </authorList>
    </citation>
    <scope>NUCLEOTIDE SEQUENCE [LARGE SCALE GENOMIC DNA]</scope>
    <source>
        <strain evidence="1">SpSt-618</strain>
        <strain evidence="2">SpSt-657</strain>
    </source>
</reference>
<proteinExistence type="predicted"/>
<sequence>MEIKIVDSGGRLSIPISLIYALLRRGYAKLKGRYMVIAQECVSLFTDIKLGLNDIVPEVGFCPSEEPSIIDVDDVLKDVCLEVYRYFEDRCAACVIKVYSVVEEMWLIDEETLVELFNIARDHRLPLEWSTGSIVLTTCPENYGEAYRELKPGDYIKGLEKLRKALTKLSKHHLVLRAGKVVSSSLDT</sequence>
<name>A0A7J3JQ42_9CREN</name>
<dbReference type="EMBL" id="DTBZ01000070">
    <property type="protein sequence ID" value="HGQ17933.1"/>
    <property type="molecule type" value="Genomic_DNA"/>
</dbReference>
<gene>
    <name evidence="1" type="ORF">ENT87_01595</name>
    <name evidence="2" type="ORF">ENU30_02975</name>
</gene>